<feature type="domain" description="Fungal lipase-type" evidence="1">
    <location>
        <begin position="92"/>
        <end position="223"/>
    </location>
</feature>
<comment type="caution">
    <text evidence="2">The sequence shown here is derived from an EMBL/GenBank/DDBJ whole genome shotgun (WGS) entry which is preliminary data.</text>
</comment>
<dbReference type="PANTHER" id="PTHR45856:SF24">
    <property type="entry name" value="FUNGAL LIPASE-LIKE DOMAIN-CONTAINING PROTEIN"/>
    <property type="match status" value="1"/>
</dbReference>
<evidence type="ECO:0000313" key="2">
    <source>
        <dbReference type="EMBL" id="ORA19143.1"/>
    </source>
</evidence>
<protein>
    <submittedName>
        <fullName evidence="2">Lipase</fullName>
    </submittedName>
</protein>
<dbReference type="SUPFAM" id="SSF53474">
    <property type="entry name" value="alpha/beta-Hydrolases"/>
    <property type="match status" value="1"/>
</dbReference>
<dbReference type="Proteomes" id="UP000192284">
    <property type="component" value="Unassembled WGS sequence"/>
</dbReference>
<gene>
    <name evidence="2" type="ORF">BST12_17940</name>
</gene>
<dbReference type="GO" id="GO:0006629">
    <property type="term" value="P:lipid metabolic process"/>
    <property type="evidence" value="ECO:0007669"/>
    <property type="project" value="InterPro"/>
</dbReference>
<dbReference type="PANTHER" id="PTHR45856">
    <property type="entry name" value="ALPHA/BETA-HYDROLASES SUPERFAMILY PROTEIN"/>
    <property type="match status" value="1"/>
</dbReference>
<accession>A0A1W9ZND0</accession>
<dbReference type="InterPro" id="IPR029058">
    <property type="entry name" value="AB_hydrolase_fold"/>
</dbReference>
<name>A0A1W9ZND0_MYCAN</name>
<dbReference type="Pfam" id="PF01764">
    <property type="entry name" value="Lipase_3"/>
    <property type="match status" value="1"/>
</dbReference>
<dbReference type="Gene3D" id="3.40.50.1820">
    <property type="entry name" value="alpha/beta hydrolase"/>
    <property type="match status" value="1"/>
</dbReference>
<proteinExistence type="predicted"/>
<dbReference type="EMBL" id="MVHE01000032">
    <property type="protein sequence ID" value="ORA19143.1"/>
    <property type="molecule type" value="Genomic_DNA"/>
</dbReference>
<sequence>MGTASAVGPERESGFDPKFALEVTLPLALAAYAVADCNTVPLPPGYVQTAVIKVDVGAGSKTAERHPEVTAIAFNASIFGMMGRNATTRTAFVAFRGTVTFDDVITDLGAIPEPYVELPKFGWVHSGFQTVYQLVRESLVKNISAACLGCDRLLVIGHSLGAALAVLAAPDIFLNMQPIQLGITTFAGPTAGMGDFAKAFNNVIQSCFRVVNFLDLVPYVPPWPYIHVGNPICVDSGGSIDPLWRHSLYAYQAGLEKLSRPAT</sequence>
<reference evidence="2 3" key="1">
    <citation type="submission" date="2017-02" db="EMBL/GenBank/DDBJ databases">
        <title>The new phylogeny of genus Mycobacterium.</title>
        <authorList>
            <person name="Tortoli E."/>
            <person name="Trovato A."/>
            <person name="Cirillo D.M."/>
        </authorList>
    </citation>
    <scope>NUCLEOTIDE SEQUENCE [LARGE SCALE GENOMIC DNA]</scope>
    <source>
        <strain evidence="2 3">DSM 45057</strain>
    </source>
</reference>
<evidence type="ECO:0000313" key="3">
    <source>
        <dbReference type="Proteomes" id="UP000192284"/>
    </source>
</evidence>
<dbReference type="InterPro" id="IPR051218">
    <property type="entry name" value="Sec_MonoDiacylglyc_Lipase"/>
</dbReference>
<keyword evidence="3" id="KW-1185">Reference proteome</keyword>
<dbReference type="AlphaFoldDB" id="A0A1W9ZND0"/>
<dbReference type="CDD" id="cd00519">
    <property type="entry name" value="Lipase_3"/>
    <property type="match status" value="1"/>
</dbReference>
<dbReference type="InterPro" id="IPR002921">
    <property type="entry name" value="Fungal_lipase-type"/>
</dbReference>
<evidence type="ECO:0000259" key="1">
    <source>
        <dbReference type="Pfam" id="PF01764"/>
    </source>
</evidence>
<organism evidence="2 3">
    <name type="scientific">Mycobacterium angelicum</name>
    <dbReference type="NCBI Taxonomy" id="470074"/>
    <lineage>
        <taxon>Bacteria</taxon>
        <taxon>Bacillati</taxon>
        <taxon>Actinomycetota</taxon>
        <taxon>Actinomycetes</taxon>
        <taxon>Mycobacteriales</taxon>
        <taxon>Mycobacteriaceae</taxon>
        <taxon>Mycobacterium</taxon>
    </lineage>
</organism>